<evidence type="ECO:0008006" key="3">
    <source>
        <dbReference type="Google" id="ProtNLM"/>
    </source>
</evidence>
<organism evidence="1 2">
    <name type="scientific">Ignisphaera aggregans (strain DSM 17230 / JCM 13409 / AQ1.S1)</name>
    <dbReference type="NCBI Taxonomy" id="583356"/>
    <lineage>
        <taxon>Archaea</taxon>
        <taxon>Thermoproteota</taxon>
        <taxon>Thermoprotei</taxon>
        <taxon>Desulfurococcales</taxon>
        <taxon>Desulfurococcaceae</taxon>
        <taxon>Ignisphaera</taxon>
    </lineage>
</organism>
<sequence length="98" mass="11478">MYRNITQDNELKKIFRKPCIWSIIHILNSTEDKIINITALISKLNSNYSAVSRCIEDMKILGIIEEIHIGRLRLIKLKEDNKLTKLMTDIIKFFNSIS</sequence>
<evidence type="ECO:0000313" key="1">
    <source>
        <dbReference type="EMBL" id="ADM28301.1"/>
    </source>
</evidence>
<dbReference type="STRING" id="583356.Igag_1499"/>
<dbReference type="AlphaFoldDB" id="E0SQX1"/>
<dbReference type="Proteomes" id="UP000001304">
    <property type="component" value="Chromosome"/>
</dbReference>
<evidence type="ECO:0000313" key="2">
    <source>
        <dbReference type="Proteomes" id="UP000001304"/>
    </source>
</evidence>
<protein>
    <recommendedName>
        <fullName evidence="3">ArsR family transcriptional regulator</fullName>
    </recommendedName>
</protein>
<dbReference type="HOGENOM" id="CLU_2327236_0_0_2"/>
<accession>E0SQX1</accession>
<reference evidence="1 2" key="1">
    <citation type="journal article" date="2010" name="Stand. Genomic Sci.">
        <title>Complete genome sequence of Ignisphaera aggregans type strain (AQ1.S1).</title>
        <authorList>
            <person name="Goker M."/>
            <person name="Held B."/>
            <person name="Lapidus A."/>
            <person name="Nolan M."/>
            <person name="Spring S."/>
            <person name="Yasawong M."/>
            <person name="Lucas S."/>
            <person name="Glavina Del Rio T."/>
            <person name="Tice H."/>
            <person name="Cheng J.F."/>
            <person name="Goodwin L."/>
            <person name="Tapia R."/>
            <person name="Pitluck S."/>
            <person name="Liolios K."/>
            <person name="Ivanova N."/>
            <person name="Mavromatis K."/>
            <person name="Mikhailova N."/>
            <person name="Pati A."/>
            <person name="Chen A."/>
            <person name="Palaniappan K."/>
            <person name="Brambilla E."/>
            <person name="Land M."/>
            <person name="Hauser L."/>
            <person name="Chang Y.J."/>
            <person name="Jeffries C.D."/>
            <person name="Brettin T."/>
            <person name="Detter J.C."/>
            <person name="Han C."/>
            <person name="Rohde M."/>
            <person name="Sikorski J."/>
            <person name="Woyke T."/>
            <person name="Bristow J."/>
            <person name="Eisen J.A."/>
            <person name="Markowitz V."/>
            <person name="Hugenholtz P."/>
            <person name="Kyrpides N.C."/>
            <person name="Klenk H.P."/>
        </authorList>
    </citation>
    <scope>NUCLEOTIDE SEQUENCE [LARGE SCALE GENOMIC DNA]</scope>
    <source>
        <strain evidence="2">DSM 17230 / JCM 13409 / AQ1.S1</strain>
    </source>
</reference>
<dbReference type="EMBL" id="CP002098">
    <property type="protein sequence ID" value="ADM28301.1"/>
    <property type="molecule type" value="Genomic_DNA"/>
</dbReference>
<dbReference type="BioCyc" id="IAGG583356:GHAH-1489-MONOMER"/>
<dbReference type="KEGG" id="iag:Igag_1499"/>
<keyword evidence="2" id="KW-1185">Reference proteome</keyword>
<dbReference type="InterPro" id="IPR036388">
    <property type="entry name" value="WH-like_DNA-bd_sf"/>
</dbReference>
<name>E0SQX1_IGNAA</name>
<proteinExistence type="predicted"/>
<dbReference type="Gene3D" id="1.10.10.10">
    <property type="entry name" value="Winged helix-like DNA-binding domain superfamily/Winged helix DNA-binding domain"/>
    <property type="match status" value="1"/>
</dbReference>
<gene>
    <name evidence="1" type="ordered locus">Igag_1499</name>
</gene>